<name>A0A0D7WTM1_9BACL</name>
<gene>
    <name evidence="1" type="ORF">QD47_28795</name>
</gene>
<dbReference type="InterPro" id="IPR009734">
    <property type="entry name" value="Myoviridae_GpU"/>
</dbReference>
<dbReference type="AlphaFoldDB" id="A0A0D7WTM1"/>
<evidence type="ECO:0000313" key="1">
    <source>
        <dbReference type="EMBL" id="KJD42344.1"/>
    </source>
</evidence>
<dbReference type="EMBL" id="JTHP01000134">
    <property type="protein sequence ID" value="KJD42344.1"/>
    <property type="molecule type" value="Genomic_DNA"/>
</dbReference>
<evidence type="ECO:0008006" key="3">
    <source>
        <dbReference type="Google" id="ProtNLM"/>
    </source>
</evidence>
<dbReference type="RefSeq" id="WP_044649350.1">
    <property type="nucleotide sequence ID" value="NZ_JTHP01000134.1"/>
</dbReference>
<evidence type="ECO:0000313" key="2">
    <source>
        <dbReference type="Proteomes" id="UP000032534"/>
    </source>
</evidence>
<proteinExistence type="predicted"/>
<dbReference type="Proteomes" id="UP000032534">
    <property type="component" value="Unassembled WGS sequence"/>
</dbReference>
<accession>A0A0D7WTM1</accession>
<organism evidence="1 2">
    <name type="scientific">Paenibacillus terrae</name>
    <dbReference type="NCBI Taxonomy" id="159743"/>
    <lineage>
        <taxon>Bacteria</taxon>
        <taxon>Bacillati</taxon>
        <taxon>Bacillota</taxon>
        <taxon>Bacilli</taxon>
        <taxon>Bacillales</taxon>
        <taxon>Paenibacillaceae</taxon>
        <taxon>Paenibacillus</taxon>
    </lineage>
</organism>
<sequence>MAAKIGSYGNIAFVVTPKVIRTFRELTRSSASRWADHEIMLKKPKSQFLGPGLDTVTFTMYFAAWHGTNPRKEMDKLVDWDRKGKAGALTIGGKKLGVGLWVVTGLEQAWTHVDNRGNLLSGTINITLKEYVK</sequence>
<protein>
    <recommendedName>
        <fullName evidence="3">Phage tail protein</fullName>
    </recommendedName>
</protein>
<dbReference type="Pfam" id="PF06995">
    <property type="entry name" value="Phage_P2_GpU"/>
    <property type="match status" value="1"/>
</dbReference>
<dbReference type="OrthoDB" id="9815316at2"/>
<comment type="caution">
    <text evidence="1">The sequence shown here is derived from an EMBL/GenBank/DDBJ whole genome shotgun (WGS) entry which is preliminary data.</text>
</comment>
<dbReference type="PATRIC" id="fig|159743.3.peg.6428"/>
<reference evidence="1 2" key="1">
    <citation type="submission" date="2014-11" db="EMBL/GenBank/DDBJ databases">
        <title>Draft Genome Sequences of Paenibacillus polymyxa NRRL B-30509 and Paenibacillus terrae NRRL B-30644, Strains from a Poultry Environment that Produce Tridecaptin A and Paenicidins.</title>
        <authorList>
            <person name="van Belkum M.J."/>
            <person name="Lohans C.T."/>
            <person name="Vederas J.C."/>
        </authorList>
    </citation>
    <scope>NUCLEOTIDE SEQUENCE [LARGE SCALE GENOMIC DNA]</scope>
    <source>
        <strain evidence="1 2">NRRL B-30644</strain>
    </source>
</reference>
<keyword evidence="2" id="KW-1185">Reference proteome</keyword>